<dbReference type="InterPro" id="IPR036322">
    <property type="entry name" value="WD40_repeat_dom_sf"/>
</dbReference>
<dbReference type="Pfam" id="PF23383">
    <property type="entry name" value="Beta-prop_IFT140_1st"/>
    <property type="match status" value="1"/>
</dbReference>
<evidence type="ECO:0000313" key="3">
    <source>
        <dbReference type="Proteomes" id="UP000270094"/>
    </source>
</evidence>
<protein>
    <recommendedName>
        <fullName evidence="1">IFT140 first beta-propeller domain-containing protein</fullName>
    </recommendedName>
</protein>
<feature type="domain" description="IFT140 first beta-propeller" evidence="1">
    <location>
        <begin position="1"/>
        <end position="148"/>
    </location>
</feature>
<accession>A0A3P7KEI0</accession>
<gene>
    <name evidence="2" type="ORF">SVUK_LOCUS4593</name>
</gene>
<sequence>MMLYHLNILTDFKTEEKLKVKLNGKPGSTILILRENILLISHQERDLRVWNLETEENGIISLQPAKGYSTEDAVLCMDYSKRKGMISAGTLNGKVANWKHRAGESTVENSWRLQTGNQVGEKVLWLEWCQMYSALAVNTGAELTILQEENNIICLRSKVLWLIFRRELE</sequence>
<dbReference type="Proteomes" id="UP000270094">
    <property type="component" value="Unassembled WGS sequence"/>
</dbReference>
<name>A0A3P7KEI0_STRVU</name>
<dbReference type="Gene3D" id="2.130.10.10">
    <property type="entry name" value="YVTN repeat-like/Quinoprotein amine dehydrogenase"/>
    <property type="match status" value="1"/>
</dbReference>
<dbReference type="EMBL" id="UYYB01012820">
    <property type="protein sequence ID" value="VDM69595.1"/>
    <property type="molecule type" value="Genomic_DNA"/>
</dbReference>
<keyword evidence="3" id="KW-1185">Reference proteome</keyword>
<evidence type="ECO:0000259" key="1">
    <source>
        <dbReference type="Pfam" id="PF23383"/>
    </source>
</evidence>
<evidence type="ECO:0000313" key="2">
    <source>
        <dbReference type="EMBL" id="VDM69595.1"/>
    </source>
</evidence>
<organism evidence="2 3">
    <name type="scientific">Strongylus vulgaris</name>
    <name type="common">Blood worm</name>
    <dbReference type="NCBI Taxonomy" id="40348"/>
    <lineage>
        <taxon>Eukaryota</taxon>
        <taxon>Metazoa</taxon>
        <taxon>Ecdysozoa</taxon>
        <taxon>Nematoda</taxon>
        <taxon>Chromadorea</taxon>
        <taxon>Rhabditida</taxon>
        <taxon>Rhabditina</taxon>
        <taxon>Rhabditomorpha</taxon>
        <taxon>Strongyloidea</taxon>
        <taxon>Strongylidae</taxon>
        <taxon>Strongylus</taxon>
    </lineage>
</organism>
<dbReference type="InterPro" id="IPR015943">
    <property type="entry name" value="WD40/YVTN_repeat-like_dom_sf"/>
</dbReference>
<dbReference type="AlphaFoldDB" id="A0A3P7KEI0"/>
<reference evidence="2 3" key="1">
    <citation type="submission" date="2018-11" db="EMBL/GenBank/DDBJ databases">
        <authorList>
            <consortium name="Pathogen Informatics"/>
        </authorList>
    </citation>
    <scope>NUCLEOTIDE SEQUENCE [LARGE SCALE GENOMIC DNA]</scope>
</reference>
<dbReference type="OrthoDB" id="5869840at2759"/>
<dbReference type="SUPFAM" id="SSF50978">
    <property type="entry name" value="WD40 repeat-like"/>
    <property type="match status" value="1"/>
</dbReference>
<proteinExistence type="predicted"/>
<dbReference type="InterPro" id="IPR056154">
    <property type="entry name" value="Beta-prop_IFT140_1st"/>
</dbReference>